<reference evidence="3 4" key="1">
    <citation type="journal article" date="2024" name="Science">
        <title>Giant polyketide synthase enzymes in the biosynthesis of giant marine polyether toxins.</title>
        <authorList>
            <person name="Fallon T.R."/>
            <person name="Shende V.V."/>
            <person name="Wierzbicki I.H."/>
            <person name="Pendleton A.L."/>
            <person name="Watervoot N.F."/>
            <person name="Auber R.P."/>
            <person name="Gonzalez D.J."/>
            <person name="Wisecaver J.H."/>
            <person name="Moore B.S."/>
        </authorList>
    </citation>
    <scope>NUCLEOTIDE SEQUENCE [LARGE SCALE GENOMIC DNA]</scope>
    <source>
        <strain evidence="3 4">12B1</strain>
    </source>
</reference>
<keyword evidence="2" id="KW-1133">Transmembrane helix</keyword>
<feature type="region of interest" description="Disordered" evidence="1">
    <location>
        <begin position="240"/>
        <end position="260"/>
    </location>
</feature>
<protein>
    <submittedName>
        <fullName evidence="3">Uncharacterized protein</fullName>
    </submittedName>
</protein>
<evidence type="ECO:0000256" key="2">
    <source>
        <dbReference type="SAM" id="Phobius"/>
    </source>
</evidence>
<sequence length="260" mass="29647">MPHQVVDYSKWELVADDDDKKERQYREVREHHQESMTVIAGFLRATSPGIKSSELRRHLDFISVQHRGIYETNLKRAAEICAFLERLGPDEQLDSHKLAELVRAARKQSEEGDEKERTRGLLVLNVAMGALNTLAAVNDIGKPRWLFDMLHSEPEGPVMKKYKDFGYALDELGKPPVDPYARELPVDMKSWCSKLWKAVALQMAISLVLMSVALSVLHHFGPDWEAMGFNADSNDAGRLHEPKPLTMLQDDDWETAQQEL</sequence>
<keyword evidence="2" id="KW-0472">Membrane</keyword>
<evidence type="ECO:0000256" key="1">
    <source>
        <dbReference type="SAM" id="MobiDB-lite"/>
    </source>
</evidence>
<comment type="caution">
    <text evidence="3">The sequence shown here is derived from an EMBL/GenBank/DDBJ whole genome shotgun (WGS) entry which is preliminary data.</text>
</comment>
<dbReference type="Proteomes" id="UP001515480">
    <property type="component" value="Unassembled WGS sequence"/>
</dbReference>
<accession>A0AB34J8L4</accession>
<keyword evidence="4" id="KW-1185">Reference proteome</keyword>
<dbReference type="EMBL" id="JBGBPQ010000011">
    <property type="protein sequence ID" value="KAL1515698.1"/>
    <property type="molecule type" value="Genomic_DNA"/>
</dbReference>
<dbReference type="AlphaFoldDB" id="A0AB34J8L4"/>
<feature type="transmembrane region" description="Helical" evidence="2">
    <location>
        <begin position="198"/>
        <end position="220"/>
    </location>
</feature>
<keyword evidence="2" id="KW-0812">Transmembrane</keyword>
<name>A0AB34J8L4_PRYPA</name>
<evidence type="ECO:0000313" key="4">
    <source>
        <dbReference type="Proteomes" id="UP001515480"/>
    </source>
</evidence>
<organism evidence="3 4">
    <name type="scientific">Prymnesium parvum</name>
    <name type="common">Toxic golden alga</name>
    <dbReference type="NCBI Taxonomy" id="97485"/>
    <lineage>
        <taxon>Eukaryota</taxon>
        <taxon>Haptista</taxon>
        <taxon>Haptophyta</taxon>
        <taxon>Prymnesiophyceae</taxon>
        <taxon>Prymnesiales</taxon>
        <taxon>Prymnesiaceae</taxon>
        <taxon>Prymnesium</taxon>
    </lineage>
</organism>
<proteinExistence type="predicted"/>
<gene>
    <name evidence="3" type="ORF">AB1Y20_002315</name>
</gene>
<evidence type="ECO:0000313" key="3">
    <source>
        <dbReference type="EMBL" id="KAL1515698.1"/>
    </source>
</evidence>